<feature type="compositionally biased region" description="Basic and acidic residues" evidence="1">
    <location>
        <begin position="109"/>
        <end position="118"/>
    </location>
</feature>
<protein>
    <submittedName>
        <fullName evidence="2">Uncharacterized protein</fullName>
    </submittedName>
</protein>
<dbReference type="Proteomes" id="UP000483820">
    <property type="component" value="Chromosome I"/>
</dbReference>
<evidence type="ECO:0000313" key="3">
    <source>
        <dbReference type="Proteomes" id="UP000483820"/>
    </source>
</evidence>
<sequence>MKTLWDPASSSSMLSFARFVVGTIDRTDGGGESGDERVCFNKRVQNRKEKRHAAVVPVSIGTHHTLWRIHLHERPLFHGVGGEGDDDDDYDEKTKKKKMRILKKGRKPIRGEKMGGVS</sequence>
<name>A0A6A5HNK5_CAERE</name>
<dbReference type="RefSeq" id="XP_053591468.1">
    <property type="nucleotide sequence ID" value="XM_053722823.1"/>
</dbReference>
<comment type="caution">
    <text evidence="2">The sequence shown here is derived from an EMBL/GenBank/DDBJ whole genome shotgun (WGS) entry which is preliminary data.</text>
</comment>
<dbReference type="KEGG" id="crq:GCK72_001054"/>
<proteinExistence type="predicted"/>
<dbReference type="AlphaFoldDB" id="A0A6A5HNK5"/>
<evidence type="ECO:0000256" key="1">
    <source>
        <dbReference type="SAM" id="MobiDB-lite"/>
    </source>
</evidence>
<dbReference type="GeneID" id="78773223"/>
<feature type="compositionally biased region" description="Basic residues" evidence="1">
    <location>
        <begin position="95"/>
        <end position="108"/>
    </location>
</feature>
<organism evidence="2 3">
    <name type="scientific">Caenorhabditis remanei</name>
    <name type="common">Caenorhabditis vulgaris</name>
    <dbReference type="NCBI Taxonomy" id="31234"/>
    <lineage>
        <taxon>Eukaryota</taxon>
        <taxon>Metazoa</taxon>
        <taxon>Ecdysozoa</taxon>
        <taxon>Nematoda</taxon>
        <taxon>Chromadorea</taxon>
        <taxon>Rhabditida</taxon>
        <taxon>Rhabditina</taxon>
        <taxon>Rhabditomorpha</taxon>
        <taxon>Rhabditoidea</taxon>
        <taxon>Rhabditidae</taxon>
        <taxon>Peloderinae</taxon>
        <taxon>Caenorhabditis</taxon>
    </lineage>
</organism>
<feature type="region of interest" description="Disordered" evidence="1">
    <location>
        <begin position="78"/>
        <end position="118"/>
    </location>
</feature>
<reference evidence="2 3" key="1">
    <citation type="submission" date="2019-12" db="EMBL/GenBank/DDBJ databases">
        <title>Chromosome-level assembly of the Caenorhabditis remanei genome.</title>
        <authorList>
            <person name="Teterina A.A."/>
            <person name="Willis J.H."/>
            <person name="Phillips P.C."/>
        </authorList>
    </citation>
    <scope>NUCLEOTIDE SEQUENCE [LARGE SCALE GENOMIC DNA]</scope>
    <source>
        <strain evidence="2 3">PX506</strain>
        <tissue evidence="2">Whole organism</tissue>
    </source>
</reference>
<dbReference type="CTD" id="78773223"/>
<dbReference type="EMBL" id="WUAV01000001">
    <property type="protein sequence ID" value="KAF1769239.1"/>
    <property type="molecule type" value="Genomic_DNA"/>
</dbReference>
<gene>
    <name evidence="2" type="ORF">GCK72_001054</name>
</gene>
<evidence type="ECO:0000313" key="2">
    <source>
        <dbReference type="EMBL" id="KAF1769239.1"/>
    </source>
</evidence>
<accession>A0A6A5HNK5</accession>